<dbReference type="Pfam" id="PF01431">
    <property type="entry name" value="Peptidase_M13"/>
    <property type="match status" value="1"/>
</dbReference>
<dbReference type="InterPro" id="IPR000718">
    <property type="entry name" value="Peptidase_M13"/>
</dbReference>
<dbReference type="PROSITE" id="PS51885">
    <property type="entry name" value="NEPRILYSIN"/>
    <property type="match status" value="1"/>
</dbReference>
<evidence type="ECO:0000256" key="9">
    <source>
        <dbReference type="SAM" id="SignalP"/>
    </source>
</evidence>
<evidence type="ECO:0000256" key="2">
    <source>
        <dbReference type="ARBA" id="ARBA00004401"/>
    </source>
</evidence>
<evidence type="ECO:0000256" key="5">
    <source>
        <dbReference type="ARBA" id="ARBA00022723"/>
    </source>
</evidence>
<feature type="chain" id="PRO_5040388420" description="Neprilysin-4-like" evidence="9">
    <location>
        <begin position="17"/>
        <end position="891"/>
    </location>
</feature>
<evidence type="ECO:0000259" key="10">
    <source>
        <dbReference type="Pfam" id="PF01431"/>
    </source>
</evidence>
<keyword evidence="9" id="KW-0732">Signal</keyword>
<dbReference type="Proteomes" id="UP001153737">
    <property type="component" value="Chromosome 3"/>
</dbReference>
<evidence type="ECO:0000259" key="11">
    <source>
        <dbReference type="Pfam" id="PF05649"/>
    </source>
</evidence>
<evidence type="ECO:0000256" key="1">
    <source>
        <dbReference type="ARBA" id="ARBA00001947"/>
    </source>
</evidence>
<comment type="subcellular location">
    <subcellularLocation>
        <location evidence="2">Cell membrane</location>
        <topology evidence="2">Single-pass type II membrane protein</topology>
    </subcellularLocation>
</comment>
<dbReference type="PANTHER" id="PTHR11733:SF238">
    <property type="entry name" value="FI07649P-RELATED"/>
    <property type="match status" value="1"/>
</dbReference>
<feature type="signal peptide" evidence="9">
    <location>
        <begin position="1"/>
        <end position="16"/>
    </location>
</feature>
<dbReference type="GO" id="GO:0004222">
    <property type="term" value="F:metalloendopeptidase activity"/>
    <property type="evidence" value="ECO:0007669"/>
    <property type="project" value="InterPro"/>
</dbReference>
<evidence type="ECO:0000256" key="3">
    <source>
        <dbReference type="ARBA" id="ARBA00007357"/>
    </source>
</evidence>
<keyword evidence="13" id="KW-1185">Reference proteome</keyword>
<dbReference type="AlphaFoldDB" id="A0A9P0GQL9"/>
<proteinExistence type="inferred from homology"/>
<dbReference type="GO" id="GO:0016485">
    <property type="term" value="P:protein processing"/>
    <property type="evidence" value="ECO:0007669"/>
    <property type="project" value="TreeGrafter"/>
</dbReference>
<dbReference type="Pfam" id="PF05649">
    <property type="entry name" value="Peptidase_M13_N"/>
    <property type="match status" value="1"/>
</dbReference>
<evidence type="ECO:0000313" key="13">
    <source>
        <dbReference type="Proteomes" id="UP001153737"/>
    </source>
</evidence>
<evidence type="ECO:0000256" key="8">
    <source>
        <dbReference type="ARBA" id="ARBA00023049"/>
    </source>
</evidence>
<reference evidence="12" key="2">
    <citation type="submission" date="2022-10" db="EMBL/GenBank/DDBJ databases">
        <authorList>
            <consortium name="ENA_rothamsted_submissions"/>
            <consortium name="culmorum"/>
            <person name="King R."/>
        </authorList>
    </citation>
    <scope>NUCLEOTIDE SEQUENCE</scope>
</reference>
<feature type="domain" description="Peptidase M13 N-terminal" evidence="11">
    <location>
        <begin position="219"/>
        <end position="625"/>
    </location>
</feature>
<evidence type="ECO:0000313" key="12">
    <source>
        <dbReference type="EMBL" id="CAH1160112.1"/>
    </source>
</evidence>
<keyword evidence="7" id="KW-0862">Zinc</keyword>
<keyword evidence="5" id="KW-0479">Metal-binding</keyword>
<keyword evidence="6" id="KW-0378">Hydrolase</keyword>
<dbReference type="InterPro" id="IPR018497">
    <property type="entry name" value="Peptidase_M13_C"/>
</dbReference>
<dbReference type="InterPro" id="IPR024079">
    <property type="entry name" value="MetalloPept_cat_dom_sf"/>
</dbReference>
<comment type="similarity">
    <text evidence="3">Belongs to the peptidase M13 family.</text>
</comment>
<evidence type="ECO:0000256" key="6">
    <source>
        <dbReference type="ARBA" id="ARBA00022801"/>
    </source>
</evidence>
<reference evidence="12" key="1">
    <citation type="submission" date="2022-01" db="EMBL/GenBank/DDBJ databases">
        <authorList>
            <person name="King R."/>
        </authorList>
    </citation>
    <scope>NUCLEOTIDE SEQUENCE</scope>
</reference>
<dbReference type="GO" id="GO:0046872">
    <property type="term" value="F:metal ion binding"/>
    <property type="evidence" value="ECO:0007669"/>
    <property type="project" value="UniProtKB-KW"/>
</dbReference>
<feature type="domain" description="Peptidase M13 C-terminal" evidence="10">
    <location>
        <begin position="684"/>
        <end position="888"/>
    </location>
</feature>
<keyword evidence="4" id="KW-0645">Protease</keyword>
<evidence type="ECO:0000256" key="7">
    <source>
        <dbReference type="ARBA" id="ARBA00022833"/>
    </source>
</evidence>
<organism evidence="12 13">
    <name type="scientific">Phaedon cochleariae</name>
    <name type="common">Mustard beetle</name>
    <dbReference type="NCBI Taxonomy" id="80249"/>
    <lineage>
        <taxon>Eukaryota</taxon>
        <taxon>Metazoa</taxon>
        <taxon>Ecdysozoa</taxon>
        <taxon>Arthropoda</taxon>
        <taxon>Hexapoda</taxon>
        <taxon>Insecta</taxon>
        <taxon>Pterygota</taxon>
        <taxon>Neoptera</taxon>
        <taxon>Endopterygota</taxon>
        <taxon>Coleoptera</taxon>
        <taxon>Polyphaga</taxon>
        <taxon>Cucujiformia</taxon>
        <taxon>Chrysomeloidea</taxon>
        <taxon>Chrysomelidae</taxon>
        <taxon>Chrysomelinae</taxon>
        <taxon>Chrysomelini</taxon>
        <taxon>Phaedon</taxon>
    </lineage>
</organism>
<dbReference type="PANTHER" id="PTHR11733">
    <property type="entry name" value="ZINC METALLOPROTEASE FAMILY M13 NEPRILYSIN-RELATED"/>
    <property type="match status" value="1"/>
</dbReference>
<dbReference type="Gene3D" id="1.10.1380.10">
    <property type="entry name" value="Neutral endopeptidase , domain2"/>
    <property type="match status" value="1"/>
</dbReference>
<dbReference type="GO" id="GO:0005886">
    <property type="term" value="C:plasma membrane"/>
    <property type="evidence" value="ECO:0007669"/>
    <property type="project" value="UniProtKB-SubCell"/>
</dbReference>
<dbReference type="SUPFAM" id="SSF55486">
    <property type="entry name" value="Metalloproteases ('zincins'), catalytic domain"/>
    <property type="match status" value="1"/>
</dbReference>
<dbReference type="Gene3D" id="3.40.390.10">
    <property type="entry name" value="Collagenase (Catalytic Domain)"/>
    <property type="match status" value="1"/>
</dbReference>
<evidence type="ECO:0000256" key="4">
    <source>
        <dbReference type="ARBA" id="ARBA00022670"/>
    </source>
</evidence>
<dbReference type="CDD" id="cd08662">
    <property type="entry name" value="M13"/>
    <property type="match status" value="1"/>
</dbReference>
<dbReference type="OrthoDB" id="6475849at2759"/>
<sequence length="891" mass="104733">MKLFFSILLLSQLTFCSKLRKLNNHTPLLIKRYDLADILLEEEDKREILRDIKTIYAPEGRTYMNGSICSKKKRDLNHDRQYDEDLSCPNMKRIEHDEMFPGKRTIHKVMDDENDIFSEHILRKFMEGRVLDELNISSKLLDFTRNRSPNNSTSMFSTTISQTTLTSTQASTENDIVQSTTPTTIHNIASFWKSKLSTKEIRTIQSGIMQKYMNPSIDPCTDFYEFACGNWKSYFTIPPDRATYDTFEMVRESLDLSLKYLLEEIPPTRSKEDIYFLNTSFISEYFLPNDKTDAVTKARWFYISCMNEEIISRRGDAPLRKILRELGNWPIITPNWNDSKFDLIWLLARLRLLNNDVLIAQWVGPDMKNSNEHIVHIDQTTLGLPSREYYLEDSNPKYIMAYRVFILTVVNLMGDVPETAEIETEKIIQFEMQLAQIMASPEERRNISDIYLRTDIASLTLYFPQFDWKSYFDIVLGKHIDLRTPVACYCARYLHELLYLLSNTNPRTLQNYLIWRFVRHRTNNLDQRFLDAKQRFYYILFGREKNPPRWQFCVSQVNSNMGMAIGSLFVRKYFDQQSKTDTIEMTKQLQDAFKQTLLENTWLDNSTKEYAQMKLDYMDLKIGFPDFILNDTELGSRYYDVEVHQDYFFENILVVLRHLTRVEQRRLGSSVNRTLWSTPPAVVNAYYSRNKNQIMFPAGMLQPPFYNRHFPKALNFGGIGVVIGHEITHGFDDKGRLFDHEGNLHMWWRESSIERFYEKSQCMIDQYGQYVLPEIRVSLDGYLTQGENIADNGGLKQAYRAYETWLMKNPNAEEYLPGLNLTNRQLFFLNFAQVWCGQQRIEAAKSRMKTSVHSPGIFRVIRVLSNSEDFSKAFNCPKNSPMNPEYGCVIW</sequence>
<keyword evidence="8" id="KW-0482">Metalloprotease</keyword>
<accession>A0A9P0GQL9</accession>
<gene>
    <name evidence="12" type="ORF">PHAECO_LOCUS7147</name>
</gene>
<comment type="cofactor">
    <cofactor evidence="1">
        <name>Zn(2+)</name>
        <dbReference type="ChEBI" id="CHEBI:29105"/>
    </cofactor>
</comment>
<evidence type="ECO:0008006" key="14">
    <source>
        <dbReference type="Google" id="ProtNLM"/>
    </source>
</evidence>
<name>A0A9P0GQL9_PHACE</name>
<dbReference type="EMBL" id="OU896709">
    <property type="protein sequence ID" value="CAH1160112.1"/>
    <property type="molecule type" value="Genomic_DNA"/>
</dbReference>
<dbReference type="InterPro" id="IPR008753">
    <property type="entry name" value="Peptidase_M13_N"/>
</dbReference>
<protein>
    <recommendedName>
        <fullName evidence="14">Neprilysin-4-like</fullName>
    </recommendedName>
</protein>
<dbReference type="PRINTS" id="PR00786">
    <property type="entry name" value="NEPRILYSIN"/>
</dbReference>
<dbReference type="InterPro" id="IPR042089">
    <property type="entry name" value="Peptidase_M13_dom_2"/>
</dbReference>